<dbReference type="GO" id="GO:0005737">
    <property type="term" value="C:cytoplasm"/>
    <property type="evidence" value="ECO:0007669"/>
    <property type="project" value="TreeGrafter"/>
</dbReference>
<gene>
    <name evidence="6" type="ORF">AOC03_06650</name>
</gene>
<keyword evidence="1" id="KW-0963">Cytoplasm</keyword>
<dbReference type="Gene3D" id="1.10.287.110">
    <property type="entry name" value="DnaJ domain"/>
    <property type="match status" value="1"/>
</dbReference>
<feature type="domain" description="J" evidence="5">
    <location>
        <begin position="5"/>
        <end position="69"/>
    </location>
</feature>
<dbReference type="Pfam" id="PF00226">
    <property type="entry name" value="DnaJ"/>
    <property type="match status" value="1"/>
</dbReference>
<dbReference type="AlphaFoldDB" id="A0A0M3V8T7"/>
<organism evidence="6 7">
    <name type="scientific">Psychrobacter urativorans</name>
    <dbReference type="NCBI Taxonomy" id="45610"/>
    <lineage>
        <taxon>Bacteria</taxon>
        <taxon>Pseudomonadati</taxon>
        <taxon>Pseudomonadota</taxon>
        <taxon>Gammaproteobacteria</taxon>
        <taxon>Moraxellales</taxon>
        <taxon>Moraxellaceae</taxon>
        <taxon>Psychrobacter</taxon>
    </lineage>
</organism>
<evidence type="ECO:0000313" key="7">
    <source>
        <dbReference type="Proteomes" id="UP000059847"/>
    </source>
</evidence>
<dbReference type="InterPro" id="IPR002939">
    <property type="entry name" value="DnaJ_C"/>
</dbReference>
<dbReference type="SMART" id="SM00271">
    <property type="entry name" value="DnaJ"/>
    <property type="match status" value="1"/>
</dbReference>
<feature type="compositionally biased region" description="Gly residues" evidence="4">
    <location>
        <begin position="123"/>
        <end position="144"/>
    </location>
</feature>
<dbReference type="Pfam" id="PF01556">
    <property type="entry name" value="DnaJ_C"/>
    <property type="match status" value="1"/>
</dbReference>
<dbReference type="SUPFAM" id="SSF46565">
    <property type="entry name" value="Chaperone J-domain"/>
    <property type="match status" value="1"/>
</dbReference>
<dbReference type="GO" id="GO:0042026">
    <property type="term" value="P:protein refolding"/>
    <property type="evidence" value="ECO:0007669"/>
    <property type="project" value="TreeGrafter"/>
</dbReference>
<dbReference type="Gene3D" id="2.60.260.20">
    <property type="entry name" value="Urease metallochaperone UreE, N-terminal domain"/>
    <property type="match status" value="2"/>
</dbReference>
<evidence type="ECO:0000256" key="4">
    <source>
        <dbReference type="SAM" id="MobiDB-lite"/>
    </source>
</evidence>
<reference evidence="6 7" key="1">
    <citation type="submission" date="2015-09" db="EMBL/GenBank/DDBJ databases">
        <title>Complete genome of Psychrobacter urativorans R10.10B.</title>
        <authorList>
            <person name="See-Too W.S."/>
            <person name="Chan K.G."/>
        </authorList>
    </citation>
    <scope>NUCLEOTIDE SEQUENCE [LARGE SCALE GENOMIC DNA]</scope>
    <source>
        <strain evidence="6 7">R10.10B</strain>
    </source>
</reference>
<dbReference type="PROSITE" id="PS50076">
    <property type="entry name" value="DNAJ_2"/>
    <property type="match status" value="1"/>
</dbReference>
<evidence type="ECO:0000256" key="2">
    <source>
        <dbReference type="ARBA" id="ARBA00023125"/>
    </source>
</evidence>
<evidence type="ECO:0000259" key="5">
    <source>
        <dbReference type="PROSITE" id="PS50076"/>
    </source>
</evidence>
<protein>
    <submittedName>
        <fullName evidence="6">DNA-binding protein</fullName>
    </submittedName>
</protein>
<dbReference type="GO" id="GO:0051082">
    <property type="term" value="F:unfolded protein binding"/>
    <property type="evidence" value="ECO:0007669"/>
    <property type="project" value="InterPro"/>
</dbReference>
<keyword evidence="3" id="KW-0143">Chaperone</keyword>
<proteinExistence type="predicted"/>
<evidence type="ECO:0000256" key="3">
    <source>
        <dbReference type="ARBA" id="ARBA00023186"/>
    </source>
</evidence>
<dbReference type="PANTHER" id="PTHR43096">
    <property type="entry name" value="DNAJ HOMOLOG 1, MITOCHONDRIAL-RELATED"/>
    <property type="match status" value="1"/>
</dbReference>
<keyword evidence="7" id="KW-1185">Reference proteome</keyword>
<dbReference type="RefSeq" id="WP_062534416.1">
    <property type="nucleotide sequence ID" value="NZ_CP012678.1"/>
</dbReference>
<evidence type="ECO:0000313" key="6">
    <source>
        <dbReference type="EMBL" id="ALF59753.1"/>
    </source>
</evidence>
<accession>A0A0M3V8T7</accession>
<dbReference type="FunFam" id="2.60.260.20:FF:000008">
    <property type="entry name" value="Curved DNA-binding protein"/>
    <property type="match status" value="1"/>
</dbReference>
<sequence length="333" mass="35587">MAEKNYYDILGVKKDASDADIKKKYRKLVRQYHPDVSDAPDADNKIAEINNAYETLRDKDKRAEYDAMLANPFAGRGGNAGFGGQAGGGGGQRWEDMSGQFGEGQAFGGGGFRFDDIFSAFGGGARGQGGQSQRGGFDQFGGGFSHQDNKGQDQHAEINVDLASVYSGDDYSIKLNVPVRQINGDVSYDNKTLKIKIPKGITDGKQIRLAGQGAAGSGSGKNGDLFLKVKINHPSNIRLDGANVYQTVNITPWEAALGEKINVTTPAGTLGVTIPKNTKSGSNLRLKGKGIPAKAAGDLYLTLTIVNPKVTTDEEIQAYEQLKQAFADTTINR</sequence>
<dbReference type="CDD" id="cd10747">
    <property type="entry name" value="DnaJ_C"/>
    <property type="match status" value="1"/>
</dbReference>
<dbReference type="EMBL" id="CP012678">
    <property type="protein sequence ID" value="ALF59753.1"/>
    <property type="molecule type" value="Genomic_DNA"/>
</dbReference>
<keyword evidence="2 6" id="KW-0238">DNA-binding</keyword>
<name>A0A0M3V8T7_9GAMM</name>
<dbReference type="PRINTS" id="PR00625">
    <property type="entry name" value="JDOMAIN"/>
</dbReference>
<dbReference type="InterPro" id="IPR008971">
    <property type="entry name" value="HSP40/DnaJ_pept-bd"/>
</dbReference>
<feature type="region of interest" description="Disordered" evidence="4">
    <location>
        <begin position="123"/>
        <end position="152"/>
    </location>
</feature>
<dbReference type="GO" id="GO:0003677">
    <property type="term" value="F:DNA binding"/>
    <property type="evidence" value="ECO:0007669"/>
    <property type="project" value="UniProtKB-KW"/>
</dbReference>
<dbReference type="CDD" id="cd06257">
    <property type="entry name" value="DnaJ"/>
    <property type="match status" value="1"/>
</dbReference>
<dbReference type="STRING" id="45610.AOC03_06650"/>
<dbReference type="SUPFAM" id="SSF49493">
    <property type="entry name" value="HSP40/DnaJ peptide-binding domain"/>
    <property type="match status" value="2"/>
</dbReference>
<dbReference type="InterPro" id="IPR036869">
    <property type="entry name" value="J_dom_sf"/>
</dbReference>
<dbReference type="OrthoDB" id="9779889at2"/>
<dbReference type="KEGG" id="pur:AOC03_06650"/>
<dbReference type="PANTHER" id="PTHR43096:SF52">
    <property type="entry name" value="DNAJ HOMOLOG 1, MITOCHONDRIAL-RELATED"/>
    <property type="match status" value="1"/>
</dbReference>
<evidence type="ECO:0000256" key="1">
    <source>
        <dbReference type="ARBA" id="ARBA00022490"/>
    </source>
</evidence>
<dbReference type="InterPro" id="IPR001623">
    <property type="entry name" value="DnaJ_domain"/>
</dbReference>
<dbReference type="Proteomes" id="UP000059847">
    <property type="component" value="Chromosome"/>
</dbReference>